<feature type="transmembrane region" description="Helical" evidence="6">
    <location>
        <begin position="399"/>
        <end position="417"/>
    </location>
</feature>
<evidence type="ECO:0000256" key="6">
    <source>
        <dbReference type="SAM" id="Phobius"/>
    </source>
</evidence>
<feature type="transmembrane region" description="Helical" evidence="6">
    <location>
        <begin position="196"/>
        <end position="218"/>
    </location>
</feature>
<dbReference type="EMBL" id="CAKMRJ010000609">
    <property type="protein sequence ID" value="CAH1419864.1"/>
    <property type="molecule type" value="Genomic_DNA"/>
</dbReference>
<feature type="transmembrane region" description="Helical" evidence="6">
    <location>
        <begin position="344"/>
        <end position="366"/>
    </location>
</feature>
<feature type="transmembrane region" description="Helical" evidence="6">
    <location>
        <begin position="373"/>
        <end position="393"/>
    </location>
</feature>
<evidence type="ECO:0000259" key="7">
    <source>
        <dbReference type="Pfam" id="PF00892"/>
    </source>
</evidence>
<comment type="similarity">
    <text evidence="2">Belongs to the drug/metabolite transporter (DMT) superfamily. Plant drug/metabolite exporter (P-DME) (TC 2.A.7.4) family.</text>
</comment>
<keyword evidence="9" id="KW-1185">Reference proteome</keyword>
<dbReference type="PANTHER" id="PTHR31218">
    <property type="entry name" value="WAT1-RELATED PROTEIN"/>
    <property type="match status" value="1"/>
</dbReference>
<evidence type="ECO:0000256" key="3">
    <source>
        <dbReference type="ARBA" id="ARBA00022692"/>
    </source>
</evidence>
<feature type="transmembrane region" description="Helical" evidence="6">
    <location>
        <begin position="308"/>
        <end position="329"/>
    </location>
</feature>
<dbReference type="Proteomes" id="UP001157418">
    <property type="component" value="Unassembled WGS sequence"/>
</dbReference>
<dbReference type="SUPFAM" id="SSF103481">
    <property type="entry name" value="Multidrug resistance efflux transporter EmrE"/>
    <property type="match status" value="2"/>
</dbReference>
<dbReference type="GO" id="GO:0016020">
    <property type="term" value="C:membrane"/>
    <property type="evidence" value="ECO:0007669"/>
    <property type="project" value="UniProtKB-SubCell"/>
</dbReference>
<dbReference type="InterPro" id="IPR030184">
    <property type="entry name" value="WAT1-related"/>
</dbReference>
<feature type="domain" description="EamA" evidence="7">
    <location>
        <begin position="119"/>
        <end position="246"/>
    </location>
</feature>
<dbReference type="InterPro" id="IPR037185">
    <property type="entry name" value="EmrE-like"/>
</dbReference>
<evidence type="ECO:0000256" key="5">
    <source>
        <dbReference type="ARBA" id="ARBA00023136"/>
    </source>
</evidence>
<gene>
    <name evidence="8" type="ORF">LVIROSA_LOCUS7364</name>
</gene>
<protein>
    <recommendedName>
        <fullName evidence="7">EamA domain-containing protein</fullName>
    </recommendedName>
</protein>
<evidence type="ECO:0000313" key="9">
    <source>
        <dbReference type="Proteomes" id="UP001157418"/>
    </source>
</evidence>
<evidence type="ECO:0000256" key="1">
    <source>
        <dbReference type="ARBA" id="ARBA00004141"/>
    </source>
</evidence>
<dbReference type="Gene3D" id="3.30.420.10">
    <property type="entry name" value="Ribonuclease H-like superfamily/Ribonuclease H"/>
    <property type="match status" value="1"/>
</dbReference>
<dbReference type="GO" id="GO:0022857">
    <property type="term" value="F:transmembrane transporter activity"/>
    <property type="evidence" value="ECO:0007669"/>
    <property type="project" value="InterPro"/>
</dbReference>
<feature type="transmembrane region" description="Helical" evidence="6">
    <location>
        <begin position="167"/>
        <end position="190"/>
    </location>
</feature>
<feature type="transmembrane region" description="Helical" evidence="6">
    <location>
        <begin position="230"/>
        <end position="248"/>
    </location>
</feature>
<dbReference type="AlphaFoldDB" id="A0AAU9M1G9"/>
<feature type="domain" description="EamA" evidence="7">
    <location>
        <begin position="279"/>
        <end position="416"/>
    </location>
</feature>
<sequence length="441" mass="48705">MGRSRGSSSHHRKEGHQLRLEADRMLIRFATSYHQYNGKQFAENPFKKWCRDEGIKQNFTSVAHPHANGTGGVSNPHPRYWILVQFKLKEMGGAIKSFIEKALPFAAMVMVECGEVGMITLGKAAMNDGLSSFVYVVYYNALGSIILLPGFILHICRNNRPPLTLSILCKLFGLGFLGICLLQVSAYTGINYSSPTLAAALGNLIPAFTFLLAVIFRLEKFDVNKPTSRAKALGTIVAITGAFVMTFYQGPTLFKTIINHHNNSNENLLSSQKSKWILGGFLIAITSLCSSSWNVFQTATVKEFPDEVIVVFLFCCFGTIQTAFFTVILERNTDVWILDTRTEFVSIVFAAVFGAAIRSSVITWCLNKKGPVYVSMFKPISVVIAVIMGIMFLGDVLHLGSVIGAVIIGIGVYMVLWGQSKEQKMVKDNESLTENTPLLQP</sequence>
<dbReference type="InterPro" id="IPR036397">
    <property type="entry name" value="RNaseH_sf"/>
</dbReference>
<accession>A0AAU9M1G9</accession>
<reference evidence="8 9" key="1">
    <citation type="submission" date="2022-01" db="EMBL/GenBank/DDBJ databases">
        <authorList>
            <person name="Xiong W."/>
            <person name="Schranz E."/>
        </authorList>
    </citation>
    <scope>NUCLEOTIDE SEQUENCE [LARGE SCALE GENOMIC DNA]</scope>
</reference>
<dbReference type="InterPro" id="IPR000620">
    <property type="entry name" value="EamA_dom"/>
</dbReference>
<keyword evidence="4 6" id="KW-1133">Transmembrane helix</keyword>
<keyword evidence="3 6" id="KW-0812">Transmembrane</keyword>
<evidence type="ECO:0000256" key="4">
    <source>
        <dbReference type="ARBA" id="ARBA00022989"/>
    </source>
</evidence>
<dbReference type="InterPro" id="IPR012337">
    <property type="entry name" value="RNaseH-like_sf"/>
</dbReference>
<keyword evidence="5 6" id="KW-0472">Membrane</keyword>
<name>A0AAU9M1G9_9ASTR</name>
<organism evidence="8 9">
    <name type="scientific">Lactuca virosa</name>
    <dbReference type="NCBI Taxonomy" id="75947"/>
    <lineage>
        <taxon>Eukaryota</taxon>
        <taxon>Viridiplantae</taxon>
        <taxon>Streptophyta</taxon>
        <taxon>Embryophyta</taxon>
        <taxon>Tracheophyta</taxon>
        <taxon>Spermatophyta</taxon>
        <taxon>Magnoliopsida</taxon>
        <taxon>eudicotyledons</taxon>
        <taxon>Gunneridae</taxon>
        <taxon>Pentapetalae</taxon>
        <taxon>asterids</taxon>
        <taxon>campanulids</taxon>
        <taxon>Asterales</taxon>
        <taxon>Asteraceae</taxon>
        <taxon>Cichorioideae</taxon>
        <taxon>Cichorieae</taxon>
        <taxon>Lactucinae</taxon>
        <taxon>Lactuca</taxon>
    </lineage>
</organism>
<proteinExistence type="inferred from homology"/>
<dbReference type="GO" id="GO:0003676">
    <property type="term" value="F:nucleic acid binding"/>
    <property type="evidence" value="ECO:0007669"/>
    <property type="project" value="InterPro"/>
</dbReference>
<dbReference type="SUPFAM" id="SSF53098">
    <property type="entry name" value="Ribonuclease H-like"/>
    <property type="match status" value="1"/>
</dbReference>
<evidence type="ECO:0000256" key="2">
    <source>
        <dbReference type="ARBA" id="ARBA00007635"/>
    </source>
</evidence>
<comment type="caution">
    <text evidence="8">The sequence shown here is derived from an EMBL/GenBank/DDBJ whole genome shotgun (WGS) entry which is preliminary data.</text>
</comment>
<feature type="transmembrane region" description="Helical" evidence="6">
    <location>
        <begin position="133"/>
        <end position="155"/>
    </location>
</feature>
<comment type="subcellular location">
    <subcellularLocation>
        <location evidence="1">Membrane</location>
        <topology evidence="1">Multi-pass membrane protein</topology>
    </subcellularLocation>
</comment>
<evidence type="ECO:0000313" key="8">
    <source>
        <dbReference type="EMBL" id="CAH1419864.1"/>
    </source>
</evidence>
<dbReference type="Pfam" id="PF00892">
    <property type="entry name" value="EamA"/>
    <property type="match status" value="2"/>
</dbReference>
<feature type="transmembrane region" description="Helical" evidence="6">
    <location>
        <begin position="276"/>
        <end position="296"/>
    </location>
</feature>